<evidence type="ECO:0000256" key="4">
    <source>
        <dbReference type="ARBA" id="ARBA00023136"/>
    </source>
</evidence>
<feature type="compositionally biased region" description="Basic and acidic residues" evidence="6">
    <location>
        <begin position="424"/>
        <end position="437"/>
    </location>
</feature>
<dbReference type="OrthoDB" id="10036151at2759"/>
<feature type="compositionally biased region" description="Polar residues" evidence="6">
    <location>
        <begin position="783"/>
        <end position="801"/>
    </location>
</feature>
<feature type="compositionally biased region" description="Polar residues" evidence="6">
    <location>
        <begin position="632"/>
        <end position="643"/>
    </location>
</feature>
<reference evidence="8 9" key="1">
    <citation type="submission" date="2019-03" db="EMBL/GenBank/DDBJ databases">
        <title>First draft genome of Liparis tanakae, snailfish: a comprehensive survey of snailfish specific genes.</title>
        <authorList>
            <person name="Kim W."/>
            <person name="Song I."/>
            <person name="Jeong J.-H."/>
            <person name="Kim D."/>
            <person name="Kim S."/>
            <person name="Ryu S."/>
            <person name="Song J.Y."/>
            <person name="Lee S.K."/>
        </authorList>
    </citation>
    <scope>NUCLEOTIDE SEQUENCE [LARGE SCALE GENOMIC DNA]</scope>
    <source>
        <tissue evidence="8">Muscle</tissue>
    </source>
</reference>
<evidence type="ECO:0000313" key="8">
    <source>
        <dbReference type="EMBL" id="TNN86685.1"/>
    </source>
</evidence>
<feature type="compositionally biased region" description="Polar residues" evidence="6">
    <location>
        <begin position="440"/>
        <end position="466"/>
    </location>
</feature>
<proteinExistence type="inferred from homology"/>
<keyword evidence="3 7" id="KW-1133">Transmembrane helix</keyword>
<dbReference type="AlphaFoldDB" id="A0A4Z2J8J1"/>
<dbReference type="GO" id="GO:0016020">
    <property type="term" value="C:membrane"/>
    <property type="evidence" value="ECO:0007669"/>
    <property type="project" value="UniProtKB-SubCell"/>
</dbReference>
<feature type="region of interest" description="Disordered" evidence="6">
    <location>
        <begin position="424"/>
        <end position="477"/>
    </location>
</feature>
<evidence type="ECO:0000256" key="7">
    <source>
        <dbReference type="SAM" id="Phobius"/>
    </source>
</evidence>
<protein>
    <submittedName>
        <fullName evidence="8">Protein FAM189A1</fullName>
    </submittedName>
</protein>
<keyword evidence="4 7" id="KW-0472">Membrane</keyword>
<dbReference type="PANTHER" id="PTHR17615">
    <property type="entry name" value="PROTEIN FAM189A"/>
    <property type="match status" value="1"/>
</dbReference>
<keyword evidence="9" id="KW-1185">Reference proteome</keyword>
<dbReference type="EMBL" id="SRLO01000014">
    <property type="protein sequence ID" value="TNN86685.1"/>
    <property type="molecule type" value="Genomic_DNA"/>
</dbReference>
<evidence type="ECO:0000256" key="5">
    <source>
        <dbReference type="ARBA" id="ARBA00034309"/>
    </source>
</evidence>
<feature type="compositionally biased region" description="Low complexity" evidence="6">
    <location>
        <begin position="572"/>
        <end position="586"/>
    </location>
</feature>
<feature type="transmembrane region" description="Helical" evidence="7">
    <location>
        <begin position="178"/>
        <end position="201"/>
    </location>
</feature>
<dbReference type="Proteomes" id="UP000314294">
    <property type="component" value="Unassembled WGS sequence"/>
</dbReference>
<feature type="compositionally biased region" description="Basic and acidic residues" evidence="6">
    <location>
        <begin position="114"/>
        <end position="134"/>
    </location>
</feature>
<gene>
    <name evidence="8" type="primary">FAM189A1_1</name>
    <name evidence="8" type="ORF">EYF80_003153</name>
</gene>
<dbReference type="InterPro" id="IPR030431">
    <property type="entry name" value="ENTREP1-3"/>
</dbReference>
<accession>A0A4Z2J8J1</accession>
<evidence type="ECO:0000256" key="3">
    <source>
        <dbReference type="ARBA" id="ARBA00022989"/>
    </source>
</evidence>
<comment type="similarity">
    <text evidence="5">Belongs to the ENTREP family.</text>
</comment>
<feature type="compositionally biased region" description="Pro residues" evidence="6">
    <location>
        <begin position="550"/>
        <end position="561"/>
    </location>
</feature>
<comment type="caution">
    <text evidence="8">The sequence shown here is derived from an EMBL/GenBank/DDBJ whole genome shotgun (WGS) entry which is preliminary data.</text>
</comment>
<sequence>MKEASRPPTPCHQLLPQVDISAPSSSSPAQCFLWHPYSSREQAEAKRPRLSVSVVSRSSRSTGCGDAGASNISGAPQLQRRKSSDGPGKGLSSLDQHQAQVKGNKSGRFPSKRAAGEALKEEQDVQRRQEEKPPVTDNQQSYHRVPALPLSIPSNHRHKEAQVLLSGLIGVVSWKRPLSLVITFFMLLSAVCVMLNLAGSILSCQNAQLVNSLEECQLELLFSVCALNVISTIVCALATAMCCMQMVSTDVLQMFMPHRARALNADCMTPHGTILHQTLDFDEFIPPIPPPPYYPPEYTCTPSMDGQSTIYGVPINSPGTLYPTDLPPPYESVVGHNPASHVTISMEQQATESSLCERNAAAGFSTQASVDSASLMVSEVADQDQTCSSEDLCSLEVQGSDSSPYGVLHPAPVDGSCNSLELCTRDHRGRPNTDARPSDTGFSESSHTQDSLEPSPDWSSENFSNLEQEDSTDNAHPCRELRPAMHICDELASAKHLPEELPKASTHSLVKARMMSRKLTLPVTLPPPPQPCSPTSVASSGGTSGISPMAPSPSPSPPSRPRGPRLCFSVWSPSSASQPPSTSAQSGYSPSERPRALRAARRYRKLARIVRSTRENCGCASANIPAAEDSTHTSPEQEPTDITSGVVGAKPSHTSVRKQQKEGRKVDIHLKSRALHTHSSHERPHSLADFKMYKDTKVLVAKFLEHSSCSLPPEVQQVVNNIKCVIKLDEKHMEEAIFSANVIDQVMTQRVLGSPRKRGHEDLHLQSCGALSSPSMRRPKHLPQTTSTPTNPLDSPSSEQSLECKETIL</sequence>
<evidence type="ECO:0000256" key="1">
    <source>
        <dbReference type="ARBA" id="ARBA00004370"/>
    </source>
</evidence>
<keyword evidence="2 7" id="KW-0812">Transmembrane</keyword>
<feature type="transmembrane region" description="Helical" evidence="7">
    <location>
        <begin position="221"/>
        <end position="247"/>
    </location>
</feature>
<organism evidence="8 9">
    <name type="scientific">Liparis tanakae</name>
    <name type="common">Tanaka's snailfish</name>
    <dbReference type="NCBI Taxonomy" id="230148"/>
    <lineage>
        <taxon>Eukaryota</taxon>
        <taxon>Metazoa</taxon>
        <taxon>Chordata</taxon>
        <taxon>Craniata</taxon>
        <taxon>Vertebrata</taxon>
        <taxon>Euteleostomi</taxon>
        <taxon>Actinopterygii</taxon>
        <taxon>Neopterygii</taxon>
        <taxon>Teleostei</taxon>
        <taxon>Neoteleostei</taxon>
        <taxon>Acanthomorphata</taxon>
        <taxon>Eupercaria</taxon>
        <taxon>Perciformes</taxon>
        <taxon>Cottioidei</taxon>
        <taxon>Cottales</taxon>
        <taxon>Liparidae</taxon>
        <taxon>Liparis</taxon>
    </lineage>
</organism>
<name>A0A4Z2J8J1_9TELE</name>
<feature type="region of interest" description="Disordered" evidence="6">
    <location>
        <begin position="625"/>
        <end position="663"/>
    </location>
</feature>
<feature type="region of interest" description="Disordered" evidence="6">
    <location>
        <begin position="768"/>
        <end position="809"/>
    </location>
</feature>
<feature type="region of interest" description="Disordered" evidence="6">
    <location>
        <begin position="521"/>
        <end position="595"/>
    </location>
</feature>
<evidence type="ECO:0000313" key="9">
    <source>
        <dbReference type="Proteomes" id="UP000314294"/>
    </source>
</evidence>
<feature type="region of interest" description="Disordered" evidence="6">
    <location>
        <begin position="1"/>
        <end position="140"/>
    </location>
</feature>
<comment type="subcellular location">
    <subcellularLocation>
        <location evidence="1">Membrane</location>
    </subcellularLocation>
</comment>
<dbReference type="PANTHER" id="PTHR17615:SF6">
    <property type="entry name" value="PROTEIN ENTREP2"/>
    <property type="match status" value="1"/>
</dbReference>
<evidence type="ECO:0000256" key="2">
    <source>
        <dbReference type="ARBA" id="ARBA00022692"/>
    </source>
</evidence>
<feature type="compositionally biased region" description="Polar residues" evidence="6">
    <location>
        <begin position="93"/>
        <end position="103"/>
    </location>
</feature>
<evidence type="ECO:0000256" key="6">
    <source>
        <dbReference type="SAM" id="MobiDB-lite"/>
    </source>
</evidence>
<feature type="compositionally biased region" description="Low complexity" evidence="6">
    <location>
        <begin position="51"/>
        <end position="61"/>
    </location>
</feature>